<dbReference type="RefSeq" id="WP_310330117.1">
    <property type="nucleotide sequence ID" value="NZ_JAVDXV010000006.1"/>
</dbReference>
<evidence type="ECO:0000256" key="2">
    <source>
        <dbReference type="ARBA" id="ARBA00022679"/>
    </source>
</evidence>
<name>A0ABU2A9T8_9BURK</name>
<evidence type="ECO:0000256" key="3">
    <source>
        <dbReference type="ARBA" id="ARBA00022777"/>
    </source>
</evidence>
<accession>A0ABU2A9T8</accession>
<reference evidence="5 6" key="1">
    <citation type="submission" date="2023-07" db="EMBL/GenBank/DDBJ databases">
        <title>Sorghum-associated microbial communities from plants grown in Nebraska, USA.</title>
        <authorList>
            <person name="Schachtman D."/>
        </authorList>
    </citation>
    <scope>NUCLEOTIDE SEQUENCE [LARGE SCALE GENOMIC DNA]</scope>
    <source>
        <strain evidence="5 6">BE316</strain>
    </source>
</reference>
<dbReference type="InterPro" id="IPR012893">
    <property type="entry name" value="HipA-like_C"/>
</dbReference>
<proteinExistence type="inferred from homology"/>
<keyword evidence="6" id="KW-1185">Reference proteome</keyword>
<dbReference type="PANTHER" id="PTHR37419:SF8">
    <property type="entry name" value="TOXIN YJJJ"/>
    <property type="match status" value="1"/>
</dbReference>
<dbReference type="Pfam" id="PF07804">
    <property type="entry name" value="HipA_C"/>
    <property type="match status" value="1"/>
</dbReference>
<evidence type="ECO:0000313" key="5">
    <source>
        <dbReference type="EMBL" id="MDR7333966.1"/>
    </source>
</evidence>
<keyword evidence="3" id="KW-0418">Kinase</keyword>
<dbReference type="Proteomes" id="UP001180825">
    <property type="component" value="Unassembled WGS sequence"/>
</dbReference>
<dbReference type="EMBL" id="JAVDXV010000006">
    <property type="protein sequence ID" value="MDR7333966.1"/>
    <property type="molecule type" value="Genomic_DNA"/>
</dbReference>
<gene>
    <name evidence="5" type="ORF">J2X21_003118</name>
</gene>
<dbReference type="InterPro" id="IPR052028">
    <property type="entry name" value="HipA_Ser/Thr_kinase"/>
</dbReference>
<comment type="similarity">
    <text evidence="1">Belongs to the HipA Ser/Thr kinase family.</text>
</comment>
<dbReference type="PANTHER" id="PTHR37419">
    <property type="entry name" value="SERINE/THREONINE-PROTEIN KINASE TOXIN HIPA"/>
    <property type="match status" value="1"/>
</dbReference>
<dbReference type="NCBIfam" id="NF007297">
    <property type="entry name" value="PRK09775.1"/>
    <property type="match status" value="1"/>
</dbReference>
<organism evidence="5 6">
    <name type="scientific">Roseateles asaccharophilus</name>
    <dbReference type="NCBI Taxonomy" id="582607"/>
    <lineage>
        <taxon>Bacteria</taxon>
        <taxon>Pseudomonadati</taxon>
        <taxon>Pseudomonadota</taxon>
        <taxon>Betaproteobacteria</taxon>
        <taxon>Burkholderiales</taxon>
        <taxon>Sphaerotilaceae</taxon>
        <taxon>Roseateles</taxon>
    </lineage>
</organism>
<keyword evidence="2" id="KW-0808">Transferase</keyword>
<sequence length="452" mass="48517">MSADLPSLERLLRPRGPLGLADIAAALGCSTKTAQRLIATAGDAVVAAGQTRRRRIAWRREFRGQRVETPVYRIDTDGRPQAVGLLRPIWPQGCQFDASAPAWPSADEARDGWHDGLPYPLYDLRPQGFLGRAFARRHAPGLGLPPDPRDWDDDALLLGLNHFGDDLPGELLAGDTALRRFLDARLALTPPLSAADTPGAYAALAAQALDGALPGSSAGGEFPKFTATRELPGMATPHCVVKFSGADDSATVQRWRDLLVCEQLAAQALGDDAARTRLLAHEGRHFLESERFDRVGLHGRRGVVSLESANAGLAGEATNDWTRVAATLAARGLLSAADAERVAQRQLFGQLIGNSDMHGGNLGFFHDAAGLRLAPSYDQLPMRYAPQAGGEVTSPPLQPALPLPAERERWQLVAPRALSFWQTAADDVRISAAFRPLCADNAAALRRAMDLA</sequence>
<feature type="domain" description="HipA-like C-terminal" evidence="4">
    <location>
        <begin position="216"/>
        <end position="419"/>
    </location>
</feature>
<evidence type="ECO:0000256" key="1">
    <source>
        <dbReference type="ARBA" id="ARBA00010164"/>
    </source>
</evidence>
<evidence type="ECO:0000259" key="4">
    <source>
        <dbReference type="Pfam" id="PF07804"/>
    </source>
</evidence>
<evidence type="ECO:0000313" key="6">
    <source>
        <dbReference type="Proteomes" id="UP001180825"/>
    </source>
</evidence>
<protein>
    <recommendedName>
        <fullName evidence="4">HipA-like C-terminal domain-containing protein</fullName>
    </recommendedName>
</protein>
<comment type="caution">
    <text evidence="5">The sequence shown here is derived from an EMBL/GenBank/DDBJ whole genome shotgun (WGS) entry which is preliminary data.</text>
</comment>